<reference evidence="2 3" key="1">
    <citation type="submission" date="2017-06" db="EMBL/GenBank/DDBJ databases">
        <authorList>
            <person name="Varghese N."/>
            <person name="Submissions S."/>
        </authorList>
    </citation>
    <scope>NUCLEOTIDE SEQUENCE [LARGE SCALE GENOMIC DNA]</scope>
    <source>
        <strain evidence="2 3">DSM 26989</strain>
    </source>
</reference>
<keyword evidence="1" id="KW-0812">Transmembrane</keyword>
<name>A0AA94IU87_9BACT</name>
<keyword evidence="1" id="KW-1133">Transmembrane helix</keyword>
<evidence type="ECO:0000313" key="3">
    <source>
        <dbReference type="Proteomes" id="UP000198427"/>
    </source>
</evidence>
<keyword evidence="1" id="KW-0472">Membrane</keyword>
<dbReference type="RefSeq" id="WP_009013072.1">
    <property type="nucleotide sequence ID" value="NZ_CAUUKV010000048.1"/>
</dbReference>
<comment type="caution">
    <text evidence="2">The sequence shown here is derived from an EMBL/GenBank/DDBJ whole genome shotgun (WGS) entry which is preliminary data.</text>
</comment>
<feature type="transmembrane region" description="Helical" evidence="1">
    <location>
        <begin position="28"/>
        <end position="45"/>
    </location>
</feature>
<keyword evidence="3" id="KW-1185">Reference proteome</keyword>
<sequence>MRRVIFLLSIYILGLVLLLLGTEGRLSIPLIALIIMSSFGTLYLIRHPKKDKEA</sequence>
<protein>
    <submittedName>
        <fullName evidence="2">Uncharacterized protein</fullName>
    </submittedName>
</protein>
<dbReference type="Proteomes" id="UP000198427">
    <property type="component" value="Unassembled WGS sequence"/>
</dbReference>
<proteinExistence type="predicted"/>
<organism evidence="2 3">
    <name type="scientific">Prevotella jejuni</name>
    <dbReference type="NCBI Taxonomy" id="1177574"/>
    <lineage>
        <taxon>Bacteria</taxon>
        <taxon>Pseudomonadati</taxon>
        <taxon>Bacteroidota</taxon>
        <taxon>Bacteroidia</taxon>
        <taxon>Bacteroidales</taxon>
        <taxon>Prevotellaceae</taxon>
        <taxon>Prevotella</taxon>
    </lineage>
</organism>
<accession>A0AA94IU87</accession>
<dbReference type="AlphaFoldDB" id="A0AA94IU87"/>
<evidence type="ECO:0000256" key="1">
    <source>
        <dbReference type="SAM" id="Phobius"/>
    </source>
</evidence>
<feature type="transmembrane region" description="Helical" evidence="1">
    <location>
        <begin position="5"/>
        <end position="22"/>
    </location>
</feature>
<dbReference type="EMBL" id="FZNZ01000015">
    <property type="protein sequence ID" value="SNR86010.1"/>
    <property type="molecule type" value="Genomic_DNA"/>
</dbReference>
<gene>
    <name evidence="2" type="ORF">SAMN06265364_11518</name>
</gene>
<dbReference type="GeneID" id="94030766"/>
<evidence type="ECO:0000313" key="2">
    <source>
        <dbReference type="EMBL" id="SNR86010.1"/>
    </source>
</evidence>